<feature type="binding site" evidence="11">
    <location>
        <position position="40"/>
    </location>
    <ligand>
        <name>substrate</name>
    </ligand>
</feature>
<dbReference type="NCBIfam" id="NF006830">
    <property type="entry name" value="PRK09355.1"/>
    <property type="match status" value="1"/>
</dbReference>
<comment type="similarity">
    <text evidence="11">Belongs to the Thz kinase family.</text>
</comment>
<dbReference type="GO" id="GO:0000287">
    <property type="term" value="F:magnesium ion binding"/>
    <property type="evidence" value="ECO:0007669"/>
    <property type="project" value="UniProtKB-UniRule"/>
</dbReference>
<reference evidence="12 13" key="1">
    <citation type="submission" date="2015-01" db="EMBL/GenBank/DDBJ databases">
        <title>Lactococcus lactis subsp.lactis JCM 5805 whole genome shotgun sequence.</title>
        <authorList>
            <person name="Fujii T."/>
            <person name="Tomita Y."/>
            <person name="Ikushima S."/>
            <person name="Fujiwara D."/>
        </authorList>
    </citation>
    <scope>NUCLEOTIDE SEQUENCE [LARGE SCALE GENOMIC DNA]</scope>
    <source>
        <strain evidence="12 13">JCM 5805</strain>
    </source>
</reference>
<feature type="binding site" evidence="11">
    <location>
        <position position="187"/>
    </location>
    <ligand>
        <name>substrate</name>
    </ligand>
</feature>
<comment type="caution">
    <text evidence="12">The sequence shown here is derived from an EMBL/GenBank/DDBJ whole genome shotgun (WGS) entry which is preliminary data.</text>
</comment>
<keyword evidence="10 11" id="KW-0784">Thiamine biosynthesis</keyword>
<evidence type="ECO:0000313" key="13">
    <source>
        <dbReference type="Proteomes" id="UP000031847"/>
    </source>
</evidence>
<evidence type="ECO:0000256" key="5">
    <source>
        <dbReference type="ARBA" id="ARBA00022723"/>
    </source>
</evidence>
<dbReference type="AlphaFoldDB" id="A0A0B8QKN1"/>
<evidence type="ECO:0000313" key="12">
    <source>
        <dbReference type="EMBL" id="GAM80370.1"/>
    </source>
</evidence>
<dbReference type="GO" id="GO:0009229">
    <property type="term" value="P:thiamine diphosphate biosynthetic process"/>
    <property type="evidence" value="ECO:0007669"/>
    <property type="project" value="UniProtKB-UniRule"/>
</dbReference>
<evidence type="ECO:0000256" key="4">
    <source>
        <dbReference type="ARBA" id="ARBA00022679"/>
    </source>
</evidence>
<dbReference type="GO" id="GO:0004417">
    <property type="term" value="F:hydroxyethylthiazole kinase activity"/>
    <property type="evidence" value="ECO:0007669"/>
    <property type="project" value="UniProtKB-UniRule"/>
</dbReference>
<sequence length="251" mass="27439">MMSILEKIQEKQPLILNLANFVTPQRVADAISFAGGSPLMTAEISESETLVEIADAVVVNIGTISEKDYPLFLTICQLANQKHKPLILDPVAVNVPFRANFVKRLMQEVKFDIIRGNSAEIAWFADKESLNKGIDALESNLEVEHARVAAQKTGAVIIQTGKVDVISNGFEELFVETDSPLFKINVGCGDMLSAIVGTFAAVSDDLFKAAYEATEFFGESGVKATEQVENLPGNFVNRLLDKIYQATQEVI</sequence>
<dbReference type="EMBL" id="BBSI01000022">
    <property type="protein sequence ID" value="GAM80370.1"/>
    <property type="molecule type" value="Genomic_DNA"/>
</dbReference>
<evidence type="ECO:0000256" key="3">
    <source>
        <dbReference type="ARBA" id="ARBA00004868"/>
    </source>
</evidence>
<dbReference type="InterPro" id="IPR029056">
    <property type="entry name" value="Ribokinase-like"/>
</dbReference>
<dbReference type="GO" id="GO:0005524">
    <property type="term" value="F:ATP binding"/>
    <property type="evidence" value="ECO:0007669"/>
    <property type="project" value="UniProtKB-UniRule"/>
</dbReference>
<accession>A0A0B8QKN1</accession>
<dbReference type="UniPathway" id="UPA00060">
    <property type="reaction ID" value="UER00139"/>
</dbReference>
<dbReference type="EC" id="2.7.1.50" evidence="11"/>
<comment type="cofactor">
    <cofactor evidence="2 11">
        <name>Mg(2+)</name>
        <dbReference type="ChEBI" id="CHEBI:18420"/>
    </cofactor>
</comment>
<comment type="pathway">
    <text evidence="3 11">Cofactor biosynthesis; thiamine diphosphate biosynthesis; 4-methyl-5-(2-phosphoethyl)-thiazole from 5-(2-hydroxyethyl)-4-methylthiazole: step 1/1.</text>
</comment>
<dbReference type="Pfam" id="PF02110">
    <property type="entry name" value="HK"/>
    <property type="match status" value="1"/>
</dbReference>
<dbReference type="Proteomes" id="UP000031847">
    <property type="component" value="Unassembled WGS sequence"/>
</dbReference>
<feature type="binding site" evidence="11">
    <location>
        <position position="160"/>
    </location>
    <ligand>
        <name>ATP</name>
        <dbReference type="ChEBI" id="CHEBI:30616"/>
    </ligand>
</feature>
<dbReference type="GO" id="GO:0009228">
    <property type="term" value="P:thiamine biosynthetic process"/>
    <property type="evidence" value="ECO:0007669"/>
    <property type="project" value="UniProtKB-KW"/>
</dbReference>
<dbReference type="CDD" id="cd01170">
    <property type="entry name" value="THZ_kinase"/>
    <property type="match status" value="1"/>
</dbReference>
<dbReference type="Gene3D" id="3.40.1190.20">
    <property type="match status" value="1"/>
</dbReference>
<protein>
    <recommendedName>
        <fullName evidence="11">Hydroxyethylthiazole kinase</fullName>
        <ecNumber evidence="11">2.7.1.50</ecNumber>
    </recommendedName>
    <alternativeName>
        <fullName evidence="11">4-methyl-5-beta-hydroxyethylthiazole kinase</fullName>
        <shortName evidence="11">TH kinase</shortName>
        <shortName evidence="11">Thz kinase</shortName>
    </alternativeName>
</protein>
<keyword evidence="6 11" id="KW-0547">Nucleotide-binding</keyword>
<dbReference type="InterPro" id="IPR000417">
    <property type="entry name" value="Hyethyz_kinase"/>
</dbReference>
<name>A0A0B8QKN1_LACLL</name>
<comment type="catalytic activity">
    <reaction evidence="1 11">
        <text>5-(2-hydroxyethyl)-4-methylthiazole + ATP = 4-methyl-5-(2-phosphooxyethyl)-thiazole + ADP + H(+)</text>
        <dbReference type="Rhea" id="RHEA:24212"/>
        <dbReference type="ChEBI" id="CHEBI:15378"/>
        <dbReference type="ChEBI" id="CHEBI:17957"/>
        <dbReference type="ChEBI" id="CHEBI:30616"/>
        <dbReference type="ChEBI" id="CHEBI:58296"/>
        <dbReference type="ChEBI" id="CHEBI:456216"/>
        <dbReference type="EC" id="2.7.1.50"/>
    </reaction>
</comment>
<dbReference type="PRINTS" id="PR01099">
    <property type="entry name" value="HYETHTZKNASE"/>
</dbReference>
<keyword evidence="4 11" id="KW-0808">Transferase</keyword>
<proteinExistence type="inferred from homology"/>
<keyword evidence="7 11" id="KW-0418">Kinase</keyword>
<evidence type="ECO:0000256" key="7">
    <source>
        <dbReference type="ARBA" id="ARBA00022777"/>
    </source>
</evidence>
<evidence type="ECO:0000256" key="2">
    <source>
        <dbReference type="ARBA" id="ARBA00001946"/>
    </source>
</evidence>
<evidence type="ECO:0000256" key="10">
    <source>
        <dbReference type="ARBA" id="ARBA00022977"/>
    </source>
</evidence>
<evidence type="ECO:0000256" key="8">
    <source>
        <dbReference type="ARBA" id="ARBA00022840"/>
    </source>
</evidence>
<organism evidence="12 13">
    <name type="scientific">Lactococcus lactis subsp. lactis</name>
    <name type="common">Streptococcus lactis</name>
    <dbReference type="NCBI Taxonomy" id="1360"/>
    <lineage>
        <taxon>Bacteria</taxon>
        <taxon>Bacillati</taxon>
        <taxon>Bacillota</taxon>
        <taxon>Bacilli</taxon>
        <taxon>Lactobacillales</taxon>
        <taxon>Streptococcaceae</taxon>
        <taxon>Lactococcus</taxon>
    </lineage>
</organism>
<keyword evidence="9 11" id="KW-0460">Magnesium</keyword>
<evidence type="ECO:0000256" key="1">
    <source>
        <dbReference type="ARBA" id="ARBA00001771"/>
    </source>
</evidence>
<evidence type="ECO:0000256" key="11">
    <source>
        <dbReference type="HAMAP-Rule" id="MF_00228"/>
    </source>
</evidence>
<keyword evidence="8 11" id="KW-0067">ATP-binding</keyword>
<dbReference type="SUPFAM" id="SSF53613">
    <property type="entry name" value="Ribokinase-like"/>
    <property type="match status" value="1"/>
</dbReference>
<keyword evidence="5 11" id="KW-0479">Metal-binding</keyword>
<evidence type="ECO:0000256" key="9">
    <source>
        <dbReference type="ARBA" id="ARBA00022842"/>
    </source>
</evidence>
<feature type="binding site" evidence="11">
    <location>
        <position position="115"/>
    </location>
    <ligand>
        <name>ATP</name>
        <dbReference type="ChEBI" id="CHEBI:30616"/>
    </ligand>
</feature>
<evidence type="ECO:0000256" key="6">
    <source>
        <dbReference type="ARBA" id="ARBA00022741"/>
    </source>
</evidence>
<dbReference type="HAMAP" id="MF_00228">
    <property type="entry name" value="Thz_kinase"/>
    <property type="match status" value="1"/>
</dbReference>
<dbReference type="PIRSF" id="PIRSF000513">
    <property type="entry name" value="Thz_kinase"/>
    <property type="match status" value="1"/>
</dbReference>
<gene>
    <name evidence="11" type="primary">thiM</name>
    <name evidence="12" type="ORF">JCM5805K_1481</name>
</gene>
<comment type="function">
    <text evidence="11">Catalyzes the phosphorylation of the hydroxyl group of 4-methyl-5-beta-hydroxyethylthiazole (THZ).</text>
</comment>